<feature type="compositionally biased region" description="Low complexity" evidence="1">
    <location>
        <begin position="879"/>
        <end position="895"/>
    </location>
</feature>
<evidence type="ECO:0008006" key="4">
    <source>
        <dbReference type="Google" id="ProtNLM"/>
    </source>
</evidence>
<organism evidence="3">
    <name type="scientific">Acidobacterium capsulatum</name>
    <dbReference type="NCBI Taxonomy" id="33075"/>
    <lineage>
        <taxon>Bacteria</taxon>
        <taxon>Pseudomonadati</taxon>
        <taxon>Acidobacteriota</taxon>
        <taxon>Terriglobia</taxon>
        <taxon>Terriglobales</taxon>
        <taxon>Acidobacteriaceae</taxon>
        <taxon>Acidobacterium</taxon>
    </lineage>
</organism>
<feature type="compositionally biased region" description="Low complexity" evidence="1">
    <location>
        <begin position="847"/>
        <end position="868"/>
    </location>
</feature>
<evidence type="ECO:0000256" key="2">
    <source>
        <dbReference type="SAM" id="SignalP"/>
    </source>
</evidence>
<comment type="caution">
    <text evidence="3">The sequence shown here is derived from an EMBL/GenBank/DDBJ whole genome shotgun (WGS) entry which is preliminary data.</text>
</comment>
<reference evidence="3" key="1">
    <citation type="journal article" date="2020" name="mSystems">
        <title>Genome- and Community-Level Interaction Insights into Carbon Utilization and Element Cycling Functions of Hydrothermarchaeota in Hydrothermal Sediment.</title>
        <authorList>
            <person name="Zhou Z."/>
            <person name="Liu Y."/>
            <person name="Xu W."/>
            <person name="Pan J."/>
            <person name="Luo Z.H."/>
            <person name="Li M."/>
        </authorList>
    </citation>
    <scope>NUCLEOTIDE SEQUENCE [LARGE SCALE GENOMIC DNA]</scope>
    <source>
        <strain evidence="3">SpSt-855</strain>
    </source>
</reference>
<keyword evidence="2" id="KW-0732">Signal</keyword>
<dbReference type="EMBL" id="DTKL01000015">
    <property type="protein sequence ID" value="HGY93548.1"/>
    <property type="molecule type" value="Genomic_DNA"/>
</dbReference>
<gene>
    <name evidence="3" type="ORF">ENW50_02495</name>
</gene>
<proteinExistence type="predicted"/>
<dbReference type="PROSITE" id="PS51257">
    <property type="entry name" value="PROKAR_LIPOPROTEIN"/>
    <property type="match status" value="1"/>
</dbReference>
<feature type="chain" id="PRO_5030605985" description="Lipoprotein" evidence="2">
    <location>
        <begin position="27"/>
        <end position="981"/>
    </location>
</feature>
<protein>
    <recommendedName>
        <fullName evidence="4">Lipoprotein</fullName>
    </recommendedName>
</protein>
<accession>A0A7V4XQZ5</accession>
<feature type="signal peptide" evidence="2">
    <location>
        <begin position="1"/>
        <end position="26"/>
    </location>
</feature>
<feature type="compositionally biased region" description="Low complexity" evidence="1">
    <location>
        <begin position="958"/>
        <end position="975"/>
    </location>
</feature>
<evidence type="ECO:0000256" key="1">
    <source>
        <dbReference type="SAM" id="MobiDB-lite"/>
    </source>
</evidence>
<feature type="region of interest" description="Disordered" evidence="1">
    <location>
        <begin position="831"/>
        <end position="981"/>
    </location>
</feature>
<name>A0A7V4XQZ5_9BACT</name>
<evidence type="ECO:0000313" key="3">
    <source>
        <dbReference type="EMBL" id="HGY93548.1"/>
    </source>
</evidence>
<dbReference type="AlphaFoldDB" id="A0A7V4XQZ5"/>
<sequence>MAFRFRLLCSALLGLSCLSAALPAVADPAPFDLTGPTVEMTVTRAGVTLPISETPNLEPGDKLWIRADFPDSQSVHYLMVAAFLRGATNPPPERWFFRNEPWNRKQARGLHVTVPVGAEQLVVFLAPETGGDFKSLVSAVQHRPGAFVRASQDLNHATLDRSRLDTYLAGVRETNATDPGDLKHAAQMMARSLAIKLDNTCFDRYSEQEAPCLMQNEDSLVLNDTQTANMAEELTSGPTADLAMEVSSTPQAHYGYYSPYLASVLDIAHILESFHTAQYQYIPALAMPHNDKLSLRLNTPPSFSNPKSVIVVAMPAVEPPQPPPLHAVDATSTYCAENSDLVLPVEGAPLVFSTAYAHDMVLRLTTKDGKTVDLPAEANALKGGFVIDTDNLSAKQFGDTVSASLHGYWGFDRYDGPNFELENAHPQPWMLAPADSDALIVGRDDVVHLDAGNAACVENIAIEDGHARELKVQWKQLKPTEVEVTLPLKKAHPGSVMLVVHQFGFAQPETVPLHSFAEAAHLNGFSLHAGDTEGVLTGKRLDEVQELRVLGVTFEPEQLKSTDGHDQLPMKAKNKTKCAQFEPGSAQAEVRLKDGRRLTVQAVIEQPRPQVVLLSKSVQPLAANQSNINLEDQDELPENSTLTFSLHAVTPKSFGRTEAIEVSTADHAFTTTLNMQNGGLTLQDEHTVLATLDPAKAFGGSAFGPLQFRVVADGVPGSWQPLVTLVRLPTLKKLTCPALASQPCQLKGTELFLVDAVASDAAFQHAVQVPDGFPGYELPVPHPDPQSGTGDLYVKLRDDPTVVNQITLSAPPPPVVHPAVVPPPAPARAPYVPGEAAPAGTGSSNGSEAAPASSVAQPASQSAASAAENGPQTVTNSGAAQSSASPAAPPVTKTTPPAPGAQTPVQSAPQGQSSQGQTGQGQTVAPAAQSSTPQAADEASSPAAAPPANRASQKKQTKQSSSAPAKDSSSTASTPDGPPQV</sequence>
<feature type="compositionally biased region" description="Low complexity" evidence="1">
    <location>
        <begin position="904"/>
        <end position="951"/>
    </location>
</feature>